<reference evidence="2 3" key="1">
    <citation type="submission" date="2015-07" db="EMBL/GenBank/DDBJ databases">
        <title>Genome sequence of Levilinea saccharolytica DSM 16555.</title>
        <authorList>
            <person name="Hemp J."/>
            <person name="Ward L.M."/>
            <person name="Pace L.A."/>
            <person name="Fischer W.W."/>
        </authorList>
    </citation>
    <scope>NUCLEOTIDE SEQUENCE [LARGE SCALE GENOMIC DNA]</scope>
    <source>
        <strain evidence="2 3">KIBI-1</strain>
    </source>
</reference>
<dbReference type="SUPFAM" id="SSF53335">
    <property type="entry name" value="S-adenosyl-L-methionine-dependent methyltransferases"/>
    <property type="match status" value="1"/>
</dbReference>
<dbReference type="AlphaFoldDB" id="A0A0P6X057"/>
<evidence type="ECO:0000313" key="2">
    <source>
        <dbReference type="EMBL" id="KPL75574.1"/>
    </source>
</evidence>
<protein>
    <recommendedName>
        <fullName evidence="1">Methyltransferase FkbM domain-containing protein</fullName>
    </recommendedName>
</protein>
<dbReference type="InterPro" id="IPR052514">
    <property type="entry name" value="SAM-dependent_MTase"/>
</dbReference>
<sequence>MKSFFTRALRRLRRTWKIFWRKLQAQRLGLRFSPPNYIYFPRFSEQSVIIDAGCGFEAEFSRHLINVFGVRAFGIDPTLKHRAPLHTLEQQTNGRFTHLPLAVTAAAGTITFYESEHFESGSIHTDHTNVRRDSTLQYDVETLPISALAGRVGAERVEYLKLDLEGAEFEVIAQLDVRDLAPFDQIFIEFHHHAVPHYSIEDTRRAVEKIRAAGYRVFSLDDHNYLFYH</sequence>
<dbReference type="EMBL" id="LGCM01000065">
    <property type="protein sequence ID" value="KPL75574.1"/>
    <property type="molecule type" value="Genomic_DNA"/>
</dbReference>
<dbReference type="Pfam" id="PF05050">
    <property type="entry name" value="Methyltransf_21"/>
    <property type="match status" value="1"/>
</dbReference>
<keyword evidence="3" id="KW-1185">Reference proteome</keyword>
<dbReference type="InterPro" id="IPR006342">
    <property type="entry name" value="FkbM_mtfrase"/>
</dbReference>
<name>A0A0P6X057_9CHLR</name>
<proteinExistence type="predicted"/>
<gene>
    <name evidence="2" type="ORF">ADN01_17075</name>
</gene>
<comment type="caution">
    <text evidence="2">The sequence shown here is derived from an EMBL/GenBank/DDBJ whole genome shotgun (WGS) entry which is preliminary data.</text>
</comment>
<dbReference type="RefSeq" id="WP_062417501.1">
    <property type="nucleotide sequence ID" value="NZ_DF967974.1"/>
</dbReference>
<dbReference type="PANTHER" id="PTHR34203:SF15">
    <property type="entry name" value="SLL1173 PROTEIN"/>
    <property type="match status" value="1"/>
</dbReference>
<dbReference type="PANTHER" id="PTHR34203">
    <property type="entry name" value="METHYLTRANSFERASE, FKBM FAMILY PROTEIN"/>
    <property type="match status" value="1"/>
</dbReference>
<evidence type="ECO:0000259" key="1">
    <source>
        <dbReference type="Pfam" id="PF05050"/>
    </source>
</evidence>
<dbReference type="Gene3D" id="3.40.50.150">
    <property type="entry name" value="Vaccinia Virus protein VP39"/>
    <property type="match status" value="1"/>
</dbReference>
<dbReference type="Proteomes" id="UP000050501">
    <property type="component" value="Unassembled WGS sequence"/>
</dbReference>
<feature type="domain" description="Methyltransferase FkbM" evidence="1">
    <location>
        <begin position="100"/>
        <end position="217"/>
    </location>
</feature>
<dbReference type="OrthoDB" id="5679686at2"/>
<accession>A0A0P6X057</accession>
<organism evidence="2 3">
    <name type="scientific">Levilinea saccharolytica</name>
    <dbReference type="NCBI Taxonomy" id="229921"/>
    <lineage>
        <taxon>Bacteria</taxon>
        <taxon>Bacillati</taxon>
        <taxon>Chloroflexota</taxon>
        <taxon>Anaerolineae</taxon>
        <taxon>Anaerolineales</taxon>
        <taxon>Anaerolineaceae</taxon>
        <taxon>Levilinea</taxon>
    </lineage>
</organism>
<dbReference type="NCBIfam" id="TIGR01444">
    <property type="entry name" value="fkbM_fam"/>
    <property type="match status" value="1"/>
</dbReference>
<evidence type="ECO:0000313" key="3">
    <source>
        <dbReference type="Proteomes" id="UP000050501"/>
    </source>
</evidence>
<dbReference type="InterPro" id="IPR029063">
    <property type="entry name" value="SAM-dependent_MTases_sf"/>
</dbReference>